<dbReference type="OrthoDB" id="8637570at2"/>
<gene>
    <name evidence="3" type="ORF">CRI94_04195</name>
</gene>
<dbReference type="PROSITE" id="PS51257">
    <property type="entry name" value="PROKAR_LIPOPROTEIN"/>
    <property type="match status" value="1"/>
</dbReference>
<evidence type="ECO:0000313" key="4">
    <source>
        <dbReference type="Proteomes" id="UP000220102"/>
    </source>
</evidence>
<feature type="signal peptide" evidence="2">
    <location>
        <begin position="1"/>
        <end position="20"/>
    </location>
</feature>
<name>A0A2A8D0A7_9BACT</name>
<proteinExistence type="predicted"/>
<reference evidence="3 4" key="1">
    <citation type="submission" date="2017-10" db="EMBL/GenBank/DDBJ databases">
        <title>Draft genome of Longibacter Salinarum.</title>
        <authorList>
            <person name="Goh K.M."/>
            <person name="Shamsir M.S."/>
            <person name="Lim S.W."/>
        </authorList>
    </citation>
    <scope>NUCLEOTIDE SEQUENCE [LARGE SCALE GENOMIC DNA]</scope>
    <source>
        <strain evidence="3 4">KCTC 52045</strain>
    </source>
</reference>
<comment type="caution">
    <text evidence="3">The sequence shown here is derived from an EMBL/GenBank/DDBJ whole genome shotgun (WGS) entry which is preliminary data.</text>
</comment>
<evidence type="ECO:0000256" key="1">
    <source>
        <dbReference type="SAM" id="MobiDB-lite"/>
    </source>
</evidence>
<keyword evidence="2" id="KW-0732">Signal</keyword>
<evidence type="ECO:0000313" key="3">
    <source>
        <dbReference type="EMBL" id="PEN14247.1"/>
    </source>
</evidence>
<keyword evidence="4" id="KW-1185">Reference proteome</keyword>
<evidence type="ECO:0008006" key="5">
    <source>
        <dbReference type="Google" id="ProtNLM"/>
    </source>
</evidence>
<dbReference type="RefSeq" id="WP_098074427.1">
    <property type="nucleotide sequence ID" value="NZ_PDEQ01000002.1"/>
</dbReference>
<protein>
    <recommendedName>
        <fullName evidence="5">Lipoprotein</fullName>
    </recommendedName>
</protein>
<evidence type="ECO:0000256" key="2">
    <source>
        <dbReference type="SAM" id="SignalP"/>
    </source>
</evidence>
<sequence length="247" mass="27738">MTIRPLALVCALCLTGLFVACSGAETTTDESGRPMPSESAAEDAITESLIAFNDACINPQALSQGETFPVTLIEPDTTRPTVAVRQFLTLEDAELLSSNRIVDERGLVKNTFTLTDDGQKSLKTVYQFRGWRSAFCYATPEVTEIDTIFALRQRAQQPLAEVQYSYELTDVEDWARRDDIQRNYRDVPDILRETNQTKSGRETVALTDTGWRSLRVIRRTDESNEPTPGQDVTEKNADGTSNMREWQ</sequence>
<dbReference type="EMBL" id="PDEQ01000002">
    <property type="protein sequence ID" value="PEN14247.1"/>
    <property type="molecule type" value="Genomic_DNA"/>
</dbReference>
<feature type="region of interest" description="Disordered" evidence="1">
    <location>
        <begin position="216"/>
        <end position="247"/>
    </location>
</feature>
<organism evidence="3 4">
    <name type="scientific">Longibacter salinarum</name>
    <dbReference type="NCBI Taxonomy" id="1850348"/>
    <lineage>
        <taxon>Bacteria</taxon>
        <taxon>Pseudomonadati</taxon>
        <taxon>Rhodothermota</taxon>
        <taxon>Rhodothermia</taxon>
        <taxon>Rhodothermales</taxon>
        <taxon>Salisaetaceae</taxon>
        <taxon>Longibacter</taxon>
    </lineage>
</organism>
<feature type="compositionally biased region" description="Polar residues" evidence="1">
    <location>
        <begin position="238"/>
        <end position="247"/>
    </location>
</feature>
<accession>A0A2A8D0A7</accession>
<dbReference type="Proteomes" id="UP000220102">
    <property type="component" value="Unassembled WGS sequence"/>
</dbReference>
<feature type="chain" id="PRO_5013038138" description="Lipoprotein" evidence="2">
    <location>
        <begin position="21"/>
        <end position="247"/>
    </location>
</feature>
<dbReference type="AlphaFoldDB" id="A0A2A8D0A7"/>